<evidence type="ECO:0000313" key="1">
    <source>
        <dbReference type="EMBL" id="AGC02420.1"/>
    </source>
</evidence>
<dbReference type="RefSeq" id="YP_007354856.1">
    <property type="nucleotide sequence ID" value="NC_020104.1"/>
</dbReference>
<reference evidence="1 2" key="1">
    <citation type="journal article" date="2012" name="Genome Biol. Evol.">
        <title>Related Giant Viruses in Distant Locations and Different Habitats: Acanthamoeba polyphaga moumouvirus Represents a Third Lineage of the Mimiviridae That Is Close to the Megavirus Lineage.</title>
        <authorList>
            <person name="Yoosuf N."/>
            <person name="Yutin N."/>
            <person name="Colson P."/>
            <person name="Shabalina S.A."/>
            <person name="Pagnier I."/>
            <person name="Robert C."/>
            <person name="Azza S."/>
            <person name="Klose T."/>
            <person name="Wong J."/>
            <person name="Rossmann M.G."/>
            <person name="La Scola B."/>
            <person name="Raoult D."/>
            <person name="Koonin E.V."/>
        </authorList>
    </citation>
    <scope>NUCLEOTIDE SEQUENCE [LARGE SCALE GENOMIC DNA]</scope>
    <source>
        <strain evidence="1 2">M10A</strain>
    </source>
</reference>
<dbReference type="Proteomes" id="UP000201640">
    <property type="component" value="Segment"/>
</dbReference>
<keyword evidence="2" id="KW-1185">Reference proteome</keyword>
<dbReference type="EMBL" id="JX962719">
    <property type="protein sequence ID" value="AGC02420.1"/>
    <property type="molecule type" value="Genomic_DNA"/>
</dbReference>
<name>L7RGZ0_9VIRU</name>
<dbReference type="KEGG" id="vg:14446159"/>
<evidence type="ECO:0000313" key="2">
    <source>
        <dbReference type="Proteomes" id="UP000201640"/>
    </source>
</evidence>
<proteinExistence type="predicted"/>
<gene>
    <name evidence="1" type="ORF">Moumou_00905</name>
</gene>
<organism evidence="1 2">
    <name type="scientific">Acanthamoeba polyphaga moumouvirus</name>
    <dbReference type="NCBI Taxonomy" id="1269028"/>
    <lineage>
        <taxon>Viruses</taxon>
        <taxon>Varidnaviria</taxon>
        <taxon>Bamfordvirae</taxon>
        <taxon>Nucleocytoviricota</taxon>
        <taxon>Megaviricetes</taxon>
        <taxon>Imitervirales</taxon>
        <taxon>Mimiviridae</taxon>
        <taxon>Megamimivirinae</taxon>
        <taxon>Moumouvirus</taxon>
    </lineage>
</organism>
<dbReference type="GeneID" id="14446159"/>
<accession>L7RGZ0</accession>
<protein>
    <submittedName>
        <fullName evidence="1">Uncharacterized protein</fullName>
    </submittedName>
</protein>
<sequence length="125" mass="14820">MLSIGYRCSGFDGDDYYYASINIIRGYVKCTIDCTIYPIDGLIKFGNKTFNKDELLEKINNMDSDKVIEFNNYKGILMFKYKDKHLEIYSSSVDNRNNITIIFDNVYEFNFEFTRVINNIFKIKY</sequence>